<evidence type="ECO:0000259" key="1">
    <source>
        <dbReference type="PROSITE" id="PS50181"/>
    </source>
</evidence>
<keyword evidence="3" id="KW-1185">Reference proteome</keyword>
<dbReference type="SUPFAM" id="SSF81383">
    <property type="entry name" value="F-box domain"/>
    <property type="match status" value="1"/>
</dbReference>
<dbReference type="InterPro" id="IPR036047">
    <property type="entry name" value="F-box-like_dom_sf"/>
</dbReference>
<evidence type="ECO:0000313" key="3">
    <source>
        <dbReference type="Proteomes" id="UP000238479"/>
    </source>
</evidence>
<dbReference type="Proteomes" id="UP000238479">
    <property type="component" value="Chromosome 1"/>
</dbReference>
<dbReference type="PANTHER" id="PTHR31672">
    <property type="entry name" value="BNACNNG10540D PROTEIN"/>
    <property type="match status" value="1"/>
</dbReference>
<sequence>MLKKKKHLDLQQLPEHVVLSILCRLPVKSLIRFTCVSKRWRYVIISDHQFGNSHFQLAASQLRHNVLISRSPDYISEGTQFQSLEDNFSIKNLTCPFQRCSTIQVMGSCNGLVVLANFHPNVLSYWPCCLRDRYNILVMRNPSTGFFRKIPYPNFQIGSKKWTLEYKKIQVYYGFGQVSASDDYKLVVILNYGGFMEVRVFSVRANCWKVVKAPYLSPYRPWSEELGTYSNGAIHWVSLHEPGFLEPPVYAFDLANEEFREMPLPVLSHNEYGMKMTQTRTPVLLGGCLCVMFQDAEKNSEFWAMKEYGLPESWVKLFGFKLRDLPDVFNSFFSVFFWNPIFIAEDGTVVIKVPSKMEVIRFKCRKEEKPVCTDRYRLEELLPCKDDNDPCNHKKKYLFSAILYDETLVSIPE</sequence>
<proteinExistence type="predicted"/>
<gene>
    <name evidence="2" type="ORF">RchiOBHm_Chr1g0361131</name>
</gene>
<dbReference type="InterPro" id="IPR050796">
    <property type="entry name" value="SCF_F-box_component"/>
</dbReference>
<reference evidence="2 3" key="1">
    <citation type="journal article" date="2018" name="Nat. Genet.">
        <title>The Rosa genome provides new insights in the design of modern roses.</title>
        <authorList>
            <person name="Bendahmane M."/>
        </authorList>
    </citation>
    <scope>NUCLEOTIDE SEQUENCE [LARGE SCALE GENOMIC DNA]</scope>
    <source>
        <strain evidence="3">cv. Old Blush</strain>
    </source>
</reference>
<dbReference type="InterPro" id="IPR013187">
    <property type="entry name" value="F-box-assoc_dom_typ3"/>
</dbReference>
<dbReference type="CDD" id="cd22157">
    <property type="entry name" value="F-box_AtFBW1-like"/>
    <property type="match status" value="1"/>
</dbReference>
<dbReference type="PROSITE" id="PS50181">
    <property type="entry name" value="FBOX"/>
    <property type="match status" value="1"/>
</dbReference>
<protein>
    <submittedName>
        <fullName evidence="2">Putative F-box domain-containing protein</fullName>
    </submittedName>
</protein>
<evidence type="ECO:0000313" key="2">
    <source>
        <dbReference type="EMBL" id="PRQ58604.1"/>
    </source>
</evidence>
<organism evidence="2 3">
    <name type="scientific">Rosa chinensis</name>
    <name type="common">China rose</name>
    <dbReference type="NCBI Taxonomy" id="74649"/>
    <lineage>
        <taxon>Eukaryota</taxon>
        <taxon>Viridiplantae</taxon>
        <taxon>Streptophyta</taxon>
        <taxon>Embryophyta</taxon>
        <taxon>Tracheophyta</taxon>
        <taxon>Spermatophyta</taxon>
        <taxon>Magnoliopsida</taxon>
        <taxon>eudicotyledons</taxon>
        <taxon>Gunneridae</taxon>
        <taxon>Pentapetalae</taxon>
        <taxon>rosids</taxon>
        <taxon>fabids</taxon>
        <taxon>Rosales</taxon>
        <taxon>Rosaceae</taxon>
        <taxon>Rosoideae</taxon>
        <taxon>Rosoideae incertae sedis</taxon>
        <taxon>Rosa</taxon>
    </lineage>
</organism>
<dbReference type="PANTHER" id="PTHR31672:SF13">
    <property type="entry name" value="F-BOX PROTEIN CPR30-LIKE"/>
    <property type="match status" value="1"/>
</dbReference>
<dbReference type="NCBIfam" id="TIGR01640">
    <property type="entry name" value="F_box_assoc_1"/>
    <property type="match status" value="1"/>
</dbReference>
<comment type="caution">
    <text evidence="2">The sequence shown here is derived from an EMBL/GenBank/DDBJ whole genome shotgun (WGS) entry which is preliminary data.</text>
</comment>
<dbReference type="InterPro" id="IPR001810">
    <property type="entry name" value="F-box_dom"/>
</dbReference>
<dbReference type="AlphaFoldDB" id="A0A2P6SIW0"/>
<accession>A0A2P6SIW0</accession>
<name>A0A2P6SIW0_ROSCH</name>
<dbReference type="Gramene" id="PRQ58604">
    <property type="protein sequence ID" value="PRQ58604"/>
    <property type="gene ID" value="RchiOBHm_Chr1g0361131"/>
</dbReference>
<dbReference type="EMBL" id="PDCK01000039">
    <property type="protein sequence ID" value="PRQ58604.1"/>
    <property type="molecule type" value="Genomic_DNA"/>
</dbReference>
<feature type="domain" description="F-box" evidence="1">
    <location>
        <begin position="7"/>
        <end position="53"/>
    </location>
</feature>
<dbReference type="InterPro" id="IPR017451">
    <property type="entry name" value="F-box-assoc_interact_dom"/>
</dbReference>
<dbReference type="Pfam" id="PF00646">
    <property type="entry name" value="F-box"/>
    <property type="match status" value="1"/>
</dbReference>
<dbReference type="SMART" id="SM00256">
    <property type="entry name" value="FBOX"/>
    <property type="match status" value="1"/>
</dbReference>
<dbReference type="STRING" id="74649.A0A2P6SIW0"/>
<dbReference type="OMA" id="RRWTIEN"/>
<dbReference type="Pfam" id="PF08268">
    <property type="entry name" value="FBA_3"/>
    <property type="match status" value="1"/>
</dbReference>
<dbReference type="Gene3D" id="1.20.1280.50">
    <property type="match status" value="1"/>
</dbReference>